<feature type="compositionally biased region" description="Gly residues" evidence="1">
    <location>
        <begin position="1"/>
        <end position="22"/>
    </location>
</feature>
<proteinExistence type="predicted"/>
<protein>
    <submittedName>
        <fullName evidence="2">Uncharacterized protein</fullName>
    </submittedName>
</protein>
<reference evidence="2 3" key="1">
    <citation type="submission" date="2020-02" db="EMBL/GenBank/DDBJ databases">
        <title>Draft genome sequence of Haematococcus lacustris strain NIES-144.</title>
        <authorList>
            <person name="Morimoto D."/>
            <person name="Nakagawa S."/>
            <person name="Yoshida T."/>
            <person name="Sawayama S."/>
        </authorList>
    </citation>
    <scope>NUCLEOTIDE SEQUENCE [LARGE SCALE GENOMIC DNA]</scope>
    <source>
        <strain evidence="2 3">NIES-144</strain>
    </source>
</reference>
<name>A0A699ZV03_HAELA</name>
<dbReference type="AlphaFoldDB" id="A0A699ZV03"/>
<evidence type="ECO:0000313" key="3">
    <source>
        <dbReference type="Proteomes" id="UP000485058"/>
    </source>
</evidence>
<organism evidence="2 3">
    <name type="scientific">Haematococcus lacustris</name>
    <name type="common">Green alga</name>
    <name type="synonym">Haematococcus pluvialis</name>
    <dbReference type="NCBI Taxonomy" id="44745"/>
    <lineage>
        <taxon>Eukaryota</taxon>
        <taxon>Viridiplantae</taxon>
        <taxon>Chlorophyta</taxon>
        <taxon>core chlorophytes</taxon>
        <taxon>Chlorophyceae</taxon>
        <taxon>CS clade</taxon>
        <taxon>Chlamydomonadales</taxon>
        <taxon>Haematococcaceae</taxon>
        <taxon>Haematococcus</taxon>
    </lineage>
</organism>
<evidence type="ECO:0000256" key="1">
    <source>
        <dbReference type="SAM" id="MobiDB-lite"/>
    </source>
</evidence>
<feature type="non-terminal residue" evidence="2">
    <location>
        <position position="106"/>
    </location>
</feature>
<gene>
    <name evidence="2" type="ORF">HaLaN_23792</name>
</gene>
<dbReference type="EMBL" id="BLLF01002916">
    <property type="protein sequence ID" value="GFH25775.1"/>
    <property type="molecule type" value="Genomic_DNA"/>
</dbReference>
<evidence type="ECO:0000313" key="2">
    <source>
        <dbReference type="EMBL" id="GFH25775.1"/>
    </source>
</evidence>
<keyword evidence="3" id="KW-1185">Reference proteome</keyword>
<comment type="caution">
    <text evidence="2">The sequence shown here is derived from an EMBL/GenBank/DDBJ whole genome shotgun (WGS) entry which is preliminary data.</text>
</comment>
<sequence length="106" mass="10673">MLGSSPGGGPGGAAGKGGGALGTGTMARGQGGDCLSRNSQATNDGDLAPLTPMQHGHAGTSKLGKLGGISLRHRQTHSVHSSMEVPSTHFMEGVSCTHHFNRDELV</sequence>
<feature type="region of interest" description="Disordered" evidence="1">
    <location>
        <begin position="1"/>
        <end position="86"/>
    </location>
</feature>
<feature type="non-terminal residue" evidence="2">
    <location>
        <position position="1"/>
    </location>
</feature>
<accession>A0A699ZV03</accession>
<dbReference type="Proteomes" id="UP000485058">
    <property type="component" value="Unassembled WGS sequence"/>
</dbReference>